<proteinExistence type="predicted"/>
<dbReference type="InterPro" id="IPR003439">
    <property type="entry name" value="ABC_transporter-like_ATP-bd"/>
</dbReference>
<dbReference type="GO" id="GO:0016887">
    <property type="term" value="F:ATP hydrolysis activity"/>
    <property type="evidence" value="ECO:0007669"/>
    <property type="project" value="InterPro"/>
</dbReference>
<dbReference type="RefSeq" id="WP_176068624.1">
    <property type="nucleotide sequence ID" value="NZ_BJTG01000012.1"/>
</dbReference>
<dbReference type="InterPro" id="IPR017871">
    <property type="entry name" value="ABC_transporter-like_CS"/>
</dbReference>
<dbReference type="PANTHER" id="PTHR43158">
    <property type="entry name" value="SKFA PEPTIDE EXPORT ATP-BINDING PROTEIN SKFE"/>
    <property type="match status" value="1"/>
</dbReference>
<evidence type="ECO:0000259" key="4">
    <source>
        <dbReference type="PROSITE" id="PS50893"/>
    </source>
</evidence>
<dbReference type="PROSITE" id="PS50893">
    <property type="entry name" value="ABC_TRANSPORTER_2"/>
    <property type="match status" value="2"/>
</dbReference>
<feature type="compositionally biased region" description="Low complexity" evidence="3">
    <location>
        <begin position="242"/>
        <end position="290"/>
    </location>
</feature>
<dbReference type="AlphaFoldDB" id="A0A7I9VS64"/>
<organism evidence="5 6">
    <name type="scientific">Anaeromyxobacter diazotrophicus</name>
    <dbReference type="NCBI Taxonomy" id="2590199"/>
    <lineage>
        <taxon>Bacteria</taxon>
        <taxon>Pseudomonadati</taxon>
        <taxon>Myxococcota</taxon>
        <taxon>Myxococcia</taxon>
        <taxon>Myxococcales</taxon>
        <taxon>Cystobacterineae</taxon>
        <taxon>Anaeromyxobacteraceae</taxon>
        <taxon>Anaeromyxobacter</taxon>
    </lineage>
</organism>
<gene>
    <name evidence="5" type="ORF">AMYX_40240</name>
</gene>
<dbReference type="GO" id="GO:0005524">
    <property type="term" value="F:ATP binding"/>
    <property type="evidence" value="ECO:0007669"/>
    <property type="project" value="UniProtKB-KW"/>
</dbReference>
<evidence type="ECO:0000256" key="1">
    <source>
        <dbReference type="ARBA" id="ARBA00022741"/>
    </source>
</evidence>
<dbReference type="Proteomes" id="UP000503640">
    <property type="component" value="Unassembled WGS sequence"/>
</dbReference>
<evidence type="ECO:0000256" key="3">
    <source>
        <dbReference type="SAM" id="MobiDB-lite"/>
    </source>
</evidence>
<evidence type="ECO:0000256" key="2">
    <source>
        <dbReference type="ARBA" id="ARBA00022840"/>
    </source>
</evidence>
<comment type="caution">
    <text evidence="5">The sequence shown here is derived from an EMBL/GenBank/DDBJ whole genome shotgun (WGS) entry which is preliminary data.</text>
</comment>
<keyword evidence="6" id="KW-1185">Reference proteome</keyword>
<dbReference type="InterPro" id="IPR027417">
    <property type="entry name" value="P-loop_NTPase"/>
</dbReference>
<name>A0A7I9VS64_9BACT</name>
<feature type="domain" description="ABC transporter" evidence="4">
    <location>
        <begin position="6"/>
        <end position="248"/>
    </location>
</feature>
<reference evidence="6" key="1">
    <citation type="journal article" date="2020" name="Appl. Environ. Microbiol.">
        <title>Diazotrophic Anaeromyxobacter Isolates from Soils.</title>
        <authorList>
            <person name="Masuda Y."/>
            <person name="Yamanaka H."/>
            <person name="Xu Z.X."/>
            <person name="Shiratori Y."/>
            <person name="Aono T."/>
            <person name="Amachi S."/>
            <person name="Senoo K."/>
            <person name="Itoh H."/>
        </authorList>
    </citation>
    <scope>NUCLEOTIDE SEQUENCE [LARGE SCALE GENOMIC DNA]</scope>
    <source>
        <strain evidence="6">R267</strain>
    </source>
</reference>
<dbReference type="PROSITE" id="PS00211">
    <property type="entry name" value="ABC_TRANSPORTER_1"/>
    <property type="match status" value="2"/>
</dbReference>
<dbReference type="EMBL" id="BJTG01000012">
    <property type="protein sequence ID" value="GEJ59283.1"/>
    <property type="molecule type" value="Genomic_DNA"/>
</dbReference>
<accession>A0A7I9VS64</accession>
<dbReference type="Pfam" id="PF00005">
    <property type="entry name" value="ABC_tran"/>
    <property type="match status" value="2"/>
</dbReference>
<sequence>MTAPLVELCDVDVRLGGRDVLTGLSLALREGESWGLVGANGSGKSTLLRLLRGELWPAHGRGRRVFHLAGAPEESPIGVRERIGLVSPELQQEYVRRDWALPAEAVVRSGFTDSVYPPEAATPAQAARVEETLAALGAAPLARRSILELSSGEARRVLLARALVGRPRLLFLDEPCHGLDAAARAGFLALVSAVARGGTPVVVATHRRDELVPEITRVAVLHGGKILAQGGREEVLGRHRGGPAASTATATATANPTANPTATSTSTPTANPTATANPTPAAGPATAGPPSSSILLSISHADVNVEGRPALRDLSWTVRRGESWAVVGPNGAGKSTLLRLVVGDEQAMPGGRVARLDLGERASVFEVKARVGFVSPDLQARHRGDVLAEEVVASGFTASIGAVEPATEAQRAAASRAMERLRVAHLAGRRIHGLSFGELRRLLLARALVAGPELLVLDEPCDGLDPEARAALLDDVERLARSGTPLVLVTHHAEDLVAALDHVLELAAGRAVYQGPRAGWRAGGSA</sequence>
<keyword evidence="2" id="KW-0067">ATP-binding</keyword>
<evidence type="ECO:0000313" key="5">
    <source>
        <dbReference type="EMBL" id="GEJ59283.1"/>
    </source>
</evidence>
<dbReference type="InterPro" id="IPR003593">
    <property type="entry name" value="AAA+_ATPase"/>
</dbReference>
<dbReference type="SMART" id="SM00382">
    <property type="entry name" value="AAA"/>
    <property type="match status" value="2"/>
</dbReference>
<dbReference type="Gene3D" id="3.40.50.300">
    <property type="entry name" value="P-loop containing nucleotide triphosphate hydrolases"/>
    <property type="match status" value="2"/>
</dbReference>
<protein>
    <recommendedName>
        <fullName evidence="4">ABC transporter domain-containing protein</fullName>
    </recommendedName>
</protein>
<keyword evidence="1" id="KW-0547">Nucleotide-binding</keyword>
<dbReference type="SUPFAM" id="SSF52540">
    <property type="entry name" value="P-loop containing nucleoside triphosphate hydrolases"/>
    <property type="match status" value="2"/>
</dbReference>
<dbReference type="PANTHER" id="PTHR43158:SF2">
    <property type="entry name" value="SKFA PEPTIDE EXPORT ATP-BINDING PROTEIN SKFE"/>
    <property type="match status" value="1"/>
</dbReference>
<feature type="domain" description="ABC transporter" evidence="4">
    <location>
        <begin position="296"/>
        <end position="525"/>
    </location>
</feature>
<feature type="region of interest" description="Disordered" evidence="3">
    <location>
        <begin position="236"/>
        <end position="290"/>
    </location>
</feature>
<evidence type="ECO:0000313" key="6">
    <source>
        <dbReference type="Proteomes" id="UP000503640"/>
    </source>
</evidence>